<name>A0AAE0YIK0_9GAST</name>
<organism evidence="2 3">
    <name type="scientific">Elysia crispata</name>
    <name type="common">lettuce slug</name>
    <dbReference type="NCBI Taxonomy" id="231223"/>
    <lineage>
        <taxon>Eukaryota</taxon>
        <taxon>Metazoa</taxon>
        <taxon>Spiralia</taxon>
        <taxon>Lophotrochozoa</taxon>
        <taxon>Mollusca</taxon>
        <taxon>Gastropoda</taxon>
        <taxon>Heterobranchia</taxon>
        <taxon>Euthyneura</taxon>
        <taxon>Panpulmonata</taxon>
        <taxon>Sacoglossa</taxon>
        <taxon>Placobranchoidea</taxon>
        <taxon>Plakobranchidae</taxon>
        <taxon>Elysia</taxon>
    </lineage>
</organism>
<feature type="region of interest" description="Disordered" evidence="1">
    <location>
        <begin position="30"/>
        <end position="74"/>
    </location>
</feature>
<evidence type="ECO:0000313" key="2">
    <source>
        <dbReference type="EMBL" id="KAK3746784.1"/>
    </source>
</evidence>
<dbReference type="AlphaFoldDB" id="A0AAE0YIK0"/>
<proteinExistence type="predicted"/>
<dbReference type="EMBL" id="JAWDGP010006115">
    <property type="protein sequence ID" value="KAK3746784.1"/>
    <property type="molecule type" value="Genomic_DNA"/>
</dbReference>
<keyword evidence="3" id="KW-1185">Reference proteome</keyword>
<evidence type="ECO:0000313" key="3">
    <source>
        <dbReference type="Proteomes" id="UP001283361"/>
    </source>
</evidence>
<gene>
    <name evidence="2" type="ORF">RRG08_031313</name>
</gene>
<evidence type="ECO:0000256" key="1">
    <source>
        <dbReference type="SAM" id="MobiDB-lite"/>
    </source>
</evidence>
<comment type="caution">
    <text evidence="2">The sequence shown here is derived from an EMBL/GenBank/DDBJ whole genome shotgun (WGS) entry which is preliminary data.</text>
</comment>
<sequence>MLDGIIITTLSGSLVPRNLFTSVTCFNKSTEHRENSSSGRSSTKSRLDNRGEQECAVEAPTCSQPRGISHASTGGVRATPRLWRGSLGGNPAGLGTCSLMARTGPLNTTVESITSVPPVLQHAVPARSLVQEQTKCVSIQIDQFPDSPIASVVHGWGSILSTVCGEQDREPRRVIPNGIKQGRAPGLTECWVRYGHGTSRFGGFPGITTKCFCLVAGLGREAGEVSTFSEAGHLAVLLSGRSNNNMDYPPRSSRKLCSRFGSLHQCSITSSKRWSLLTMK</sequence>
<reference evidence="2" key="1">
    <citation type="journal article" date="2023" name="G3 (Bethesda)">
        <title>A reference genome for the long-term kleptoplast-retaining sea slug Elysia crispata morphotype clarki.</title>
        <authorList>
            <person name="Eastman K.E."/>
            <person name="Pendleton A.L."/>
            <person name="Shaikh M.A."/>
            <person name="Suttiyut T."/>
            <person name="Ogas R."/>
            <person name="Tomko P."/>
            <person name="Gavelis G."/>
            <person name="Widhalm J.R."/>
            <person name="Wisecaver J.H."/>
        </authorList>
    </citation>
    <scope>NUCLEOTIDE SEQUENCE</scope>
    <source>
        <strain evidence="2">ECLA1</strain>
    </source>
</reference>
<dbReference type="Proteomes" id="UP001283361">
    <property type="component" value="Unassembled WGS sequence"/>
</dbReference>
<feature type="compositionally biased region" description="Polar residues" evidence="1">
    <location>
        <begin position="61"/>
        <end position="72"/>
    </location>
</feature>
<accession>A0AAE0YIK0</accession>
<protein>
    <submittedName>
        <fullName evidence="2">Uncharacterized protein</fullName>
    </submittedName>
</protein>